<dbReference type="Proteomes" id="UP000229681">
    <property type="component" value="Unassembled WGS sequence"/>
</dbReference>
<dbReference type="PANTHER" id="PTHR33908:SF11">
    <property type="entry name" value="MEMBRANE PROTEIN"/>
    <property type="match status" value="1"/>
</dbReference>
<keyword evidence="6 8" id="KW-1133">Transmembrane helix</keyword>
<evidence type="ECO:0000259" key="9">
    <source>
        <dbReference type="Pfam" id="PF13231"/>
    </source>
</evidence>
<proteinExistence type="predicted"/>
<sequence>MPEQSLPVTINRKAPCNLIGLGLSLLMLYILSGVAEAPFHGDESTILYMANDWFLLREQGISALHYRPDPPDLVPQILRLINGTLAPLTYGALLEAAQLDRNILNRPWAWDLGWWENIYYEHMPRPEALFIGRWASALMLCLAVALFFAAARKLIGAPQAFWATLLFGSLPAVLLNGRRAMFEGATFLGAALVWFAAARIAVGRARSRDWLLLGAASGVAMAAKHINVLLIAPIFLALLWQSRARRLKALSDLLIAAVSMIAIFLLLNPAWWSAPLQVPEQVLFWRNNTLAAQSEAFGRPLSLGERLEALIAFPFGAPQYFEDTLNPWRDWLGDSIPRYERGLQGIAWYALAPLIYLALLLGALSLLQRRTGALIGLAAFGIGFALLMTNTLMWQRYYLPLAFPLAMLVTLGLAQIAAILRHMRPFRHA</sequence>
<keyword evidence="5 8" id="KW-0812">Transmembrane</keyword>
<evidence type="ECO:0000256" key="2">
    <source>
        <dbReference type="ARBA" id="ARBA00022475"/>
    </source>
</evidence>
<evidence type="ECO:0000313" key="11">
    <source>
        <dbReference type="EMBL" id="PJF43419.1"/>
    </source>
</evidence>
<feature type="transmembrane region" description="Helical" evidence="8">
    <location>
        <begin position="157"/>
        <end position="175"/>
    </location>
</feature>
<accession>A0A2M8Q0W9</accession>
<dbReference type="AlphaFoldDB" id="A0A2M8Q0W9"/>
<dbReference type="Proteomes" id="UP000228947">
    <property type="component" value="Unassembled WGS sequence"/>
</dbReference>
<feature type="domain" description="Glycosyltransferase RgtA/B/C/D-like" evidence="9">
    <location>
        <begin position="132"/>
        <end position="267"/>
    </location>
</feature>
<dbReference type="InterPro" id="IPR038731">
    <property type="entry name" value="RgtA/B/C-like"/>
</dbReference>
<evidence type="ECO:0000313" key="12">
    <source>
        <dbReference type="Proteomes" id="UP000228947"/>
    </source>
</evidence>
<keyword evidence="7 8" id="KW-0472">Membrane</keyword>
<protein>
    <recommendedName>
        <fullName evidence="9">Glycosyltransferase RgtA/B/C/D-like domain-containing protein</fullName>
    </recommendedName>
</protein>
<feature type="transmembrane region" description="Helical" evidence="8">
    <location>
        <begin position="253"/>
        <end position="272"/>
    </location>
</feature>
<feature type="transmembrane region" description="Helical" evidence="8">
    <location>
        <begin position="374"/>
        <end position="395"/>
    </location>
</feature>
<evidence type="ECO:0000256" key="8">
    <source>
        <dbReference type="SAM" id="Phobius"/>
    </source>
</evidence>
<organism evidence="11 12">
    <name type="scientific">Candidatus Thermofonsia Clade 1 bacterium</name>
    <dbReference type="NCBI Taxonomy" id="2364210"/>
    <lineage>
        <taxon>Bacteria</taxon>
        <taxon>Bacillati</taxon>
        <taxon>Chloroflexota</taxon>
        <taxon>Candidatus Thermofontia</taxon>
        <taxon>Candidatus Thermofonsia Clade 1</taxon>
    </lineage>
</organism>
<evidence type="ECO:0000256" key="4">
    <source>
        <dbReference type="ARBA" id="ARBA00022679"/>
    </source>
</evidence>
<dbReference type="EMBL" id="PGTM01000305">
    <property type="protein sequence ID" value="PJF34673.1"/>
    <property type="molecule type" value="Genomic_DNA"/>
</dbReference>
<dbReference type="PANTHER" id="PTHR33908">
    <property type="entry name" value="MANNOSYLTRANSFERASE YKCB-RELATED"/>
    <property type="match status" value="1"/>
</dbReference>
<comment type="caution">
    <text evidence="11">The sequence shown here is derived from an EMBL/GenBank/DDBJ whole genome shotgun (WGS) entry which is preliminary data.</text>
</comment>
<evidence type="ECO:0000256" key="3">
    <source>
        <dbReference type="ARBA" id="ARBA00022676"/>
    </source>
</evidence>
<keyword evidence="2" id="KW-1003">Cell membrane</keyword>
<accession>A0A2M8PAV2</accession>
<dbReference type="GO" id="GO:0005886">
    <property type="term" value="C:plasma membrane"/>
    <property type="evidence" value="ECO:0007669"/>
    <property type="project" value="UniProtKB-SubCell"/>
</dbReference>
<feature type="transmembrane region" description="Helical" evidence="8">
    <location>
        <begin position="401"/>
        <end position="420"/>
    </location>
</feature>
<keyword evidence="4" id="KW-0808">Transferase</keyword>
<feature type="transmembrane region" description="Helical" evidence="8">
    <location>
        <begin position="346"/>
        <end position="367"/>
    </location>
</feature>
<evidence type="ECO:0000256" key="7">
    <source>
        <dbReference type="ARBA" id="ARBA00023136"/>
    </source>
</evidence>
<gene>
    <name evidence="10" type="ORF">CUN49_14465</name>
    <name evidence="11" type="ORF">CUN50_00405</name>
</gene>
<feature type="transmembrane region" description="Helical" evidence="8">
    <location>
        <begin position="222"/>
        <end position="241"/>
    </location>
</feature>
<evidence type="ECO:0000313" key="10">
    <source>
        <dbReference type="EMBL" id="PJF34673.1"/>
    </source>
</evidence>
<dbReference type="InterPro" id="IPR050297">
    <property type="entry name" value="LipidA_mod_glycosyltrf_83"/>
</dbReference>
<dbReference type="EMBL" id="PGTL01000001">
    <property type="protein sequence ID" value="PJF43419.1"/>
    <property type="molecule type" value="Genomic_DNA"/>
</dbReference>
<evidence type="ECO:0000256" key="6">
    <source>
        <dbReference type="ARBA" id="ARBA00022989"/>
    </source>
</evidence>
<keyword evidence="3" id="KW-0328">Glycosyltransferase</keyword>
<comment type="subcellular location">
    <subcellularLocation>
        <location evidence="1">Cell membrane</location>
        <topology evidence="1">Multi-pass membrane protein</topology>
    </subcellularLocation>
</comment>
<evidence type="ECO:0000256" key="1">
    <source>
        <dbReference type="ARBA" id="ARBA00004651"/>
    </source>
</evidence>
<dbReference type="Pfam" id="PF13231">
    <property type="entry name" value="PMT_2"/>
    <property type="match status" value="1"/>
</dbReference>
<name>A0A2M8Q0W9_9CHLR</name>
<dbReference type="GO" id="GO:0009103">
    <property type="term" value="P:lipopolysaccharide biosynthetic process"/>
    <property type="evidence" value="ECO:0007669"/>
    <property type="project" value="UniProtKB-ARBA"/>
</dbReference>
<feature type="transmembrane region" description="Helical" evidence="8">
    <location>
        <begin position="130"/>
        <end position="151"/>
    </location>
</feature>
<dbReference type="GO" id="GO:0016763">
    <property type="term" value="F:pentosyltransferase activity"/>
    <property type="evidence" value="ECO:0007669"/>
    <property type="project" value="TreeGrafter"/>
</dbReference>
<feature type="transmembrane region" description="Helical" evidence="8">
    <location>
        <begin position="18"/>
        <end position="39"/>
    </location>
</feature>
<evidence type="ECO:0000313" key="13">
    <source>
        <dbReference type="Proteomes" id="UP000229681"/>
    </source>
</evidence>
<evidence type="ECO:0000256" key="5">
    <source>
        <dbReference type="ARBA" id="ARBA00022692"/>
    </source>
</evidence>
<reference evidence="12 13" key="1">
    <citation type="submission" date="2017-11" db="EMBL/GenBank/DDBJ databases">
        <title>Evolution of Phototrophy in the Chloroflexi Phylum Driven by Horizontal Gene Transfer.</title>
        <authorList>
            <person name="Ward L.M."/>
            <person name="Hemp J."/>
            <person name="Shih P.M."/>
            <person name="Mcglynn S.E."/>
            <person name="Fischer W."/>
        </authorList>
    </citation>
    <scope>NUCLEOTIDE SEQUENCE [LARGE SCALE GENOMIC DNA]</scope>
    <source>
        <strain evidence="11">CP1_1M</strain>
        <strain evidence="10">JP3_13</strain>
    </source>
</reference>
<feature type="transmembrane region" description="Helical" evidence="8">
    <location>
        <begin position="182"/>
        <end position="202"/>
    </location>
</feature>